<dbReference type="SMART" id="SM00382">
    <property type="entry name" value="AAA"/>
    <property type="match status" value="1"/>
</dbReference>
<organism evidence="6 7">
    <name type="scientific">Noviherbaspirillum autotrophicum</name>
    <dbReference type="NCBI Taxonomy" id="709839"/>
    <lineage>
        <taxon>Bacteria</taxon>
        <taxon>Pseudomonadati</taxon>
        <taxon>Pseudomonadota</taxon>
        <taxon>Betaproteobacteria</taxon>
        <taxon>Burkholderiales</taxon>
        <taxon>Oxalobacteraceae</taxon>
        <taxon>Noviherbaspirillum</taxon>
    </lineage>
</organism>
<evidence type="ECO:0000256" key="3">
    <source>
        <dbReference type="ARBA" id="ARBA00022741"/>
    </source>
</evidence>
<keyword evidence="1" id="KW-0813">Transport</keyword>
<dbReference type="InterPro" id="IPR015856">
    <property type="entry name" value="ABC_transpr_CbiO/EcfA_su"/>
</dbReference>
<keyword evidence="4 6" id="KW-0067">ATP-binding</keyword>
<dbReference type="RefSeq" id="WP_040039321.1">
    <property type="nucleotide sequence ID" value="NZ_JWJG01000028.1"/>
</dbReference>
<proteinExistence type="predicted"/>
<dbReference type="CDD" id="cd03225">
    <property type="entry name" value="ABC_cobalt_CbiO_domain1"/>
    <property type="match status" value="1"/>
</dbReference>
<dbReference type="GO" id="GO:0005886">
    <property type="term" value="C:plasma membrane"/>
    <property type="evidence" value="ECO:0007669"/>
    <property type="project" value="TreeGrafter"/>
</dbReference>
<dbReference type="PANTHER" id="PTHR24220">
    <property type="entry name" value="IMPORT ATP-BINDING PROTEIN"/>
    <property type="match status" value="1"/>
</dbReference>
<dbReference type="Gene3D" id="3.40.50.300">
    <property type="entry name" value="P-loop containing nucleotide triphosphate hydrolases"/>
    <property type="match status" value="1"/>
</dbReference>
<evidence type="ECO:0000256" key="1">
    <source>
        <dbReference type="ARBA" id="ARBA00022448"/>
    </source>
</evidence>
<keyword evidence="7" id="KW-1185">Reference proteome</keyword>
<name>A0A0C1Y079_9BURK</name>
<dbReference type="STRING" id="709839.TSA66_05615"/>
<dbReference type="InterPro" id="IPR003593">
    <property type="entry name" value="AAA+_ATPase"/>
</dbReference>
<dbReference type="OrthoDB" id="581709at2"/>
<feature type="domain" description="ABC transporter" evidence="5">
    <location>
        <begin position="5"/>
        <end position="225"/>
    </location>
</feature>
<dbReference type="GO" id="GO:0005524">
    <property type="term" value="F:ATP binding"/>
    <property type="evidence" value="ECO:0007669"/>
    <property type="project" value="UniProtKB-KW"/>
</dbReference>
<evidence type="ECO:0000256" key="2">
    <source>
        <dbReference type="ARBA" id="ARBA00022475"/>
    </source>
</evidence>
<keyword evidence="2" id="KW-0472">Membrane</keyword>
<keyword evidence="3" id="KW-0547">Nucleotide-binding</keyword>
<comment type="caution">
    <text evidence="6">The sequence shown here is derived from an EMBL/GenBank/DDBJ whole genome shotgun (WGS) entry which is preliminary data.</text>
</comment>
<dbReference type="EMBL" id="JWJG01000028">
    <property type="protein sequence ID" value="KIF80413.1"/>
    <property type="molecule type" value="Genomic_DNA"/>
</dbReference>
<dbReference type="GO" id="GO:0016887">
    <property type="term" value="F:ATP hydrolysis activity"/>
    <property type="evidence" value="ECO:0007669"/>
    <property type="project" value="InterPro"/>
</dbReference>
<sequence length="225" mass="24567">MTVLLSIDGLKKAFGERQLFEIDRLELREGAAYVLTGLNGTGKSTLLRILAGLESAEVDNVSFCGAATSLSPYPRILREAVVYVHQHPVMFSTSIADNIAYGLNARGVAREEAVRRVDDAMQWAGVAHLRRSKPATLSGGEKQRVALARAKVLHPKLLLLDEPTANLDGAAREQVIALIPSLTATGSTVVMACHDRDLISLPNVERLKLRDGRLQARQNRLRKVV</sequence>
<dbReference type="InterPro" id="IPR003439">
    <property type="entry name" value="ABC_transporter-like_ATP-bd"/>
</dbReference>
<protein>
    <submittedName>
        <fullName evidence="6">ABC transporter ATP-binding protein</fullName>
    </submittedName>
</protein>
<dbReference type="PROSITE" id="PS50893">
    <property type="entry name" value="ABC_TRANSPORTER_2"/>
    <property type="match status" value="1"/>
</dbReference>
<dbReference type="InterPro" id="IPR027417">
    <property type="entry name" value="P-loop_NTPase"/>
</dbReference>
<dbReference type="Proteomes" id="UP000031572">
    <property type="component" value="Unassembled WGS sequence"/>
</dbReference>
<dbReference type="GO" id="GO:0022857">
    <property type="term" value="F:transmembrane transporter activity"/>
    <property type="evidence" value="ECO:0007669"/>
    <property type="project" value="TreeGrafter"/>
</dbReference>
<evidence type="ECO:0000313" key="7">
    <source>
        <dbReference type="Proteomes" id="UP000031572"/>
    </source>
</evidence>
<dbReference type="Pfam" id="PF00005">
    <property type="entry name" value="ABC_tran"/>
    <property type="match status" value="1"/>
</dbReference>
<evidence type="ECO:0000313" key="6">
    <source>
        <dbReference type="EMBL" id="KIF80413.1"/>
    </source>
</evidence>
<dbReference type="InterPro" id="IPR015854">
    <property type="entry name" value="ABC_transpr_LolD-like"/>
</dbReference>
<dbReference type="AlphaFoldDB" id="A0A0C1Y079"/>
<gene>
    <name evidence="6" type="ORF">TSA66_05615</name>
</gene>
<reference evidence="6 7" key="1">
    <citation type="submission" date="2014-12" db="EMBL/GenBank/DDBJ databases">
        <title>Denitrispirillum autotrophicum gen. nov., sp. nov., Denitrifying, Facultatively Autotrophic Bacteria Isolated from Rice Paddy Soil.</title>
        <authorList>
            <person name="Ishii S."/>
            <person name="Ashida N."/>
            <person name="Ohno H."/>
            <person name="Otsuka S."/>
            <person name="Yokota A."/>
            <person name="Senoo K."/>
        </authorList>
    </citation>
    <scope>NUCLEOTIDE SEQUENCE [LARGE SCALE GENOMIC DNA]</scope>
    <source>
        <strain evidence="6 7">TSA66</strain>
    </source>
</reference>
<evidence type="ECO:0000259" key="5">
    <source>
        <dbReference type="PROSITE" id="PS50893"/>
    </source>
</evidence>
<dbReference type="SUPFAM" id="SSF52540">
    <property type="entry name" value="P-loop containing nucleoside triphosphate hydrolases"/>
    <property type="match status" value="1"/>
</dbReference>
<accession>A0A0C1Y079</accession>
<keyword evidence="2" id="KW-1003">Cell membrane</keyword>
<dbReference type="PANTHER" id="PTHR24220:SF684">
    <property type="entry name" value="FE(3+) IONS IMPORT ATP-BINDING PROTEIN FBPC"/>
    <property type="match status" value="1"/>
</dbReference>
<evidence type="ECO:0000256" key="4">
    <source>
        <dbReference type="ARBA" id="ARBA00022840"/>
    </source>
</evidence>